<comment type="caution">
    <text evidence="2">The sequence shown here is derived from an EMBL/GenBank/DDBJ whole genome shotgun (WGS) entry which is preliminary data.</text>
</comment>
<organism evidence="2 3">
    <name type="scientific">Prorocentrum cordatum</name>
    <dbReference type="NCBI Taxonomy" id="2364126"/>
    <lineage>
        <taxon>Eukaryota</taxon>
        <taxon>Sar</taxon>
        <taxon>Alveolata</taxon>
        <taxon>Dinophyceae</taxon>
        <taxon>Prorocentrales</taxon>
        <taxon>Prorocentraceae</taxon>
        <taxon>Prorocentrum</taxon>
    </lineage>
</organism>
<protein>
    <submittedName>
        <fullName evidence="2">Uncharacterized protein</fullName>
    </submittedName>
</protein>
<feature type="region of interest" description="Disordered" evidence="1">
    <location>
        <begin position="1"/>
        <end position="107"/>
    </location>
</feature>
<feature type="non-terminal residue" evidence="2">
    <location>
        <position position="1"/>
    </location>
</feature>
<reference evidence="2" key="1">
    <citation type="submission" date="2023-10" db="EMBL/GenBank/DDBJ databases">
        <authorList>
            <person name="Chen Y."/>
            <person name="Shah S."/>
            <person name="Dougan E. K."/>
            <person name="Thang M."/>
            <person name="Chan C."/>
        </authorList>
    </citation>
    <scope>NUCLEOTIDE SEQUENCE [LARGE SCALE GENOMIC DNA]</scope>
</reference>
<evidence type="ECO:0000313" key="2">
    <source>
        <dbReference type="EMBL" id="CAK0855215.1"/>
    </source>
</evidence>
<feature type="non-terminal residue" evidence="2">
    <location>
        <position position="107"/>
    </location>
</feature>
<feature type="compositionally biased region" description="Low complexity" evidence="1">
    <location>
        <begin position="1"/>
        <end position="10"/>
    </location>
</feature>
<evidence type="ECO:0000313" key="3">
    <source>
        <dbReference type="Proteomes" id="UP001189429"/>
    </source>
</evidence>
<accession>A0ABN9U7T2</accession>
<gene>
    <name evidence="2" type="ORF">PCOR1329_LOCUS46009</name>
</gene>
<dbReference type="Proteomes" id="UP001189429">
    <property type="component" value="Unassembled WGS sequence"/>
</dbReference>
<sequence length="107" mass="11166">APARVAPGAAWRRRARRGGSGGGILAAEAPRVRWPRGASPGRRATGSVSGLAANTAPRSAWKVSRCRPPAVGSVPPPRRAKGSPRPPDAPRRGIGPRPAWTAWAWQA</sequence>
<name>A0ABN9U7T2_9DINO</name>
<proteinExistence type="predicted"/>
<evidence type="ECO:0000256" key="1">
    <source>
        <dbReference type="SAM" id="MobiDB-lite"/>
    </source>
</evidence>
<keyword evidence="3" id="KW-1185">Reference proteome</keyword>
<dbReference type="EMBL" id="CAUYUJ010015528">
    <property type="protein sequence ID" value="CAK0855215.1"/>
    <property type="molecule type" value="Genomic_DNA"/>
</dbReference>